<protein>
    <submittedName>
        <fullName evidence="1">Uncharacterized protein</fullName>
    </submittedName>
</protein>
<sequence>MCHSHRSSPLTSAQTFVFPEGVHLLHQAHTRRLDVHTSRSPRASLEFDQTLTAMRHTPCGRQAIASLNRARWGDNVYIPVHKGCVGAGCNNRRTQPHYWAKSNTYSNAPVSNRAHNTTNGILRFLVTCRAADFNDTGFVSSAVHQVDTWLPADFSAGTYQILTVTQHGYRHVITLKSTAFIREIATKTLPLHYKPITNQSATFTLTTSYCRGRY</sequence>
<proteinExistence type="predicted"/>
<organism evidence="1">
    <name type="scientific">Siphoviridae sp. ctZro7</name>
    <dbReference type="NCBI Taxonomy" id="2825561"/>
    <lineage>
        <taxon>Viruses</taxon>
        <taxon>Duplodnaviria</taxon>
        <taxon>Heunggongvirae</taxon>
        <taxon>Uroviricota</taxon>
        <taxon>Caudoviricetes</taxon>
    </lineage>
</organism>
<evidence type="ECO:0000313" key="1">
    <source>
        <dbReference type="EMBL" id="DAE09177.1"/>
    </source>
</evidence>
<accession>A0A8S5PRU0</accession>
<dbReference type="EMBL" id="BK015483">
    <property type="protein sequence ID" value="DAE09177.1"/>
    <property type="molecule type" value="Genomic_DNA"/>
</dbReference>
<reference evidence="1" key="1">
    <citation type="journal article" date="2021" name="Proc. Natl. Acad. Sci. U.S.A.">
        <title>A Catalog of Tens of Thousands of Viruses from Human Metagenomes Reveals Hidden Associations with Chronic Diseases.</title>
        <authorList>
            <person name="Tisza M.J."/>
            <person name="Buck C.B."/>
        </authorList>
    </citation>
    <scope>NUCLEOTIDE SEQUENCE</scope>
    <source>
        <strain evidence="1">CtZro7</strain>
    </source>
</reference>
<name>A0A8S5PRU0_9CAUD</name>